<gene>
    <name evidence="1" type="ORF">NDU88_004191</name>
</gene>
<proteinExistence type="predicted"/>
<sequence>MNKCGWFLANKLGAQRQAARVEAVVRGDGSEVKCDNLIVSRFWDFYEDLYFAQSLSTDNIKSYLIGVHTPLLIAAQADELDCPVQIEEVISARAHHQDRMAFQRYSIRPFATP</sequence>
<accession>A0AAV7W8C1</accession>
<reference evidence="1" key="1">
    <citation type="journal article" date="2022" name="bioRxiv">
        <title>Sequencing and chromosome-scale assembly of the giantPleurodeles waltlgenome.</title>
        <authorList>
            <person name="Brown T."/>
            <person name="Elewa A."/>
            <person name="Iarovenko S."/>
            <person name="Subramanian E."/>
            <person name="Araus A.J."/>
            <person name="Petzold A."/>
            <person name="Susuki M."/>
            <person name="Suzuki K.-i.T."/>
            <person name="Hayashi T."/>
            <person name="Toyoda A."/>
            <person name="Oliveira C."/>
            <person name="Osipova E."/>
            <person name="Leigh N.D."/>
            <person name="Simon A."/>
            <person name="Yun M.H."/>
        </authorList>
    </citation>
    <scope>NUCLEOTIDE SEQUENCE</scope>
    <source>
        <strain evidence="1">20211129_DDA</strain>
        <tissue evidence="1">Liver</tissue>
    </source>
</reference>
<comment type="caution">
    <text evidence="1">The sequence shown here is derived from an EMBL/GenBank/DDBJ whole genome shotgun (WGS) entry which is preliminary data.</text>
</comment>
<keyword evidence="2" id="KW-1185">Reference proteome</keyword>
<evidence type="ECO:0000313" key="1">
    <source>
        <dbReference type="EMBL" id="KAJ1208808.1"/>
    </source>
</evidence>
<organism evidence="1 2">
    <name type="scientific">Pleurodeles waltl</name>
    <name type="common">Iberian ribbed newt</name>
    <dbReference type="NCBI Taxonomy" id="8319"/>
    <lineage>
        <taxon>Eukaryota</taxon>
        <taxon>Metazoa</taxon>
        <taxon>Chordata</taxon>
        <taxon>Craniata</taxon>
        <taxon>Vertebrata</taxon>
        <taxon>Euteleostomi</taxon>
        <taxon>Amphibia</taxon>
        <taxon>Batrachia</taxon>
        <taxon>Caudata</taxon>
        <taxon>Salamandroidea</taxon>
        <taxon>Salamandridae</taxon>
        <taxon>Pleurodelinae</taxon>
        <taxon>Pleurodeles</taxon>
    </lineage>
</organism>
<evidence type="ECO:0000313" key="2">
    <source>
        <dbReference type="Proteomes" id="UP001066276"/>
    </source>
</evidence>
<dbReference type="EMBL" id="JANPWB010000002">
    <property type="protein sequence ID" value="KAJ1208808.1"/>
    <property type="molecule type" value="Genomic_DNA"/>
</dbReference>
<protein>
    <submittedName>
        <fullName evidence="1">Uncharacterized protein</fullName>
    </submittedName>
</protein>
<dbReference type="Proteomes" id="UP001066276">
    <property type="component" value="Chromosome 1_2"/>
</dbReference>
<dbReference type="AlphaFoldDB" id="A0AAV7W8C1"/>
<name>A0AAV7W8C1_PLEWA</name>